<keyword evidence="6" id="KW-0862">Zinc</keyword>
<evidence type="ECO:0000256" key="1">
    <source>
        <dbReference type="ARBA" id="ARBA00004604"/>
    </source>
</evidence>
<dbReference type="InterPro" id="IPR048538">
    <property type="entry name" value="Rrn7_cyclin_C"/>
</dbReference>
<dbReference type="RefSeq" id="XP_046589247.1">
    <property type="nucleotide sequence ID" value="XM_046733291.1"/>
</dbReference>
<dbReference type="Pfam" id="PF20645">
    <property type="entry name" value="Rrn7_cyclin_C"/>
    <property type="match status" value="1"/>
</dbReference>
<dbReference type="GeneID" id="107220104"/>
<accession>A0ABM3FMK6</accession>
<dbReference type="PANTHER" id="PTHR31576">
    <property type="entry name" value="TATA BOX-BINDING PROTEIN-ASSOCIATED FACTOR RNA POLYMERASE I SUBUNIT B"/>
    <property type="match status" value="1"/>
</dbReference>
<keyword evidence="9" id="KW-0804">Transcription</keyword>
<dbReference type="InterPro" id="IPR029055">
    <property type="entry name" value="Ntn_hydrolases_N"/>
</dbReference>
<evidence type="ECO:0000256" key="7">
    <source>
        <dbReference type="ARBA" id="ARBA00023015"/>
    </source>
</evidence>
<organism evidence="12 13">
    <name type="scientific">Neodiprion lecontei</name>
    <name type="common">Redheaded pine sawfly</name>
    <dbReference type="NCBI Taxonomy" id="441921"/>
    <lineage>
        <taxon>Eukaryota</taxon>
        <taxon>Metazoa</taxon>
        <taxon>Ecdysozoa</taxon>
        <taxon>Arthropoda</taxon>
        <taxon>Hexapoda</taxon>
        <taxon>Insecta</taxon>
        <taxon>Pterygota</taxon>
        <taxon>Neoptera</taxon>
        <taxon>Endopterygota</taxon>
        <taxon>Hymenoptera</taxon>
        <taxon>Tenthredinoidea</taxon>
        <taxon>Diprionidae</taxon>
        <taxon>Diprioninae</taxon>
        <taxon>Neodiprion</taxon>
    </lineage>
</organism>
<keyword evidence="8" id="KW-0238">DNA-binding</keyword>
<dbReference type="InterPro" id="IPR033599">
    <property type="entry name" value="TAF1B/Rrn7"/>
</dbReference>
<evidence type="ECO:0000259" key="11">
    <source>
        <dbReference type="Pfam" id="PF20645"/>
    </source>
</evidence>
<comment type="subcellular location">
    <subcellularLocation>
        <location evidence="1">Nucleus</location>
        <location evidence="1">Nucleolus</location>
    </subcellularLocation>
</comment>
<dbReference type="Pfam" id="PF01112">
    <property type="entry name" value="Asparaginase_2"/>
    <property type="match status" value="1"/>
</dbReference>
<dbReference type="Proteomes" id="UP000829291">
    <property type="component" value="Chromosome 3"/>
</dbReference>
<evidence type="ECO:0000256" key="3">
    <source>
        <dbReference type="ARBA" id="ARBA00010872"/>
    </source>
</evidence>
<evidence type="ECO:0000256" key="6">
    <source>
        <dbReference type="ARBA" id="ARBA00022833"/>
    </source>
</evidence>
<evidence type="ECO:0000256" key="8">
    <source>
        <dbReference type="ARBA" id="ARBA00023125"/>
    </source>
</evidence>
<evidence type="ECO:0000313" key="13">
    <source>
        <dbReference type="RefSeq" id="XP_046589247.1"/>
    </source>
</evidence>
<evidence type="ECO:0000256" key="9">
    <source>
        <dbReference type="ARBA" id="ARBA00023163"/>
    </source>
</evidence>
<keyword evidence="5" id="KW-0863">Zinc-finger</keyword>
<gene>
    <name evidence="13" type="primary">LOC107220104</name>
</gene>
<evidence type="ECO:0000256" key="4">
    <source>
        <dbReference type="ARBA" id="ARBA00022723"/>
    </source>
</evidence>
<evidence type="ECO:0000256" key="10">
    <source>
        <dbReference type="ARBA" id="ARBA00023242"/>
    </source>
</evidence>
<keyword evidence="7" id="KW-0805">Transcription regulation</keyword>
<dbReference type="SUPFAM" id="SSF56235">
    <property type="entry name" value="N-terminal nucleophile aminohydrolases (Ntn hydrolases)"/>
    <property type="match status" value="1"/>
</dbReference>
<proteinExistence type="inferred from homology"/>
<feature type="domain" description="Rrn7/TAF1B C-terminal cyclin" evidence="11">
    <location>
        <begin position="331"/>
        <end position="426"/>
    </location>
</feature>
<dbReference type="InterPro" id="IPR000246">
    <property type="entry name" value="Peptidase_T2"/>
</dbReference>
<evidence type="ECO:0000256" key="5">
    <source>
        <dbReference type="ARBA" id="ARBA00022771"/>
    </source>
</evidence>
<comment type="similarity">
    <text evidence="2">Belongs to the RRN7/TAF1B family.</text>
</comment>
<sequence length="581" mass="65164">MDNCKVCRGTVFYKEAGFYFCSECQTQNEERREAILEQRFEGIRVTQRKIANDNSEKTDQSAQWSTWELYNFVLIGLTDELIELGASSDIKLTVLQLWAFYLGKVEVAFTSKTCRKVPKLARRYHKRDADIIYGKLKSRKRKRSRASSASSIISSQLSEGSSNRELSKHKRLLYKAEYERLVSLQTGSESDALSLVSQSLASIRSGGSQSSVSVEKLKYSKHAKSEAKRVKQLSKKLPRAQRVKYQQTHVTTKYRTGPYVITPMKLWAILYLALRIHDQSIHLADMLRYSREGHLSYYRLDHLLPAEIALIESDVKFLTQSNEITHKGMRRTCAEMAKFLFVSEISCPDFPPLIQRYCTDLNLPKGILIYTKRLVALSAPTMVFTHSDSLIPNYEGRAMAFIIVVLKILLGMDGITEYEISRIAEKINSWGTTGCVAWDGQSMAAGTTTGGLNGKMVGRIGDSPFLGCGTFANNLAGCSMTGHGETIAKLGLSRKIIEEVTAGSCPEDTLKLNIDAMYHETNCSSGGIVLKKNGCWGVHFSTPRMPYAVAKKNVVTFGAKPSERKTVKYFDPDSRLPCRCK</sequence>
<protein>
    <submittedName>
        <fullName evidence="13">TATA box-binding protein-associated factor RNA polymerase I subunit B isoform X1</fullName>
    </submittedName>
</protein>
<keyword evidence="10" id="KW-0539">Nucleus</keyword>
<dbReference type="PANTHER" id="PTHR31576:SF2">
    <property type="entry name" value="TATA BOX-BINDING PROTEIN-ASSOCIATED FACTOR RNA POLYMERASE I SUBUNIT B"/>
    <property type="match status" value="1"/>
</dbReference>
<keyword evidence="12" id="KW-1185">Reference proteome</keyword>
<keyword evidence="4" id="KW-0479">Metal-binding</keyword>
<name>A0ABM3FMK6_NEOLC</name>
<comment type="similarity">
    <text evidence="3">Belongs to the Ntn-hydrolase family.</text>
</comment>
<evidence type="ECO:0000256" key="2">
    <source>
        <dbReference type="ARBA" id="ARBA00006899"/>
    </source>
</evidence>
<reference evidence="13" key="1">
    <citation type="submission" date="2025-08" db="UniProtKB">
        <authorList>
            <consortium name="RefSeq"/>
        </authorList>
    </citation>
    <scope>IDENTIFICATION</scope>
    <source>
        <tissue evidence="13">Thorax and Abdomen</tissue>
    </source>
</reference>
<dbReference type="Gene3D" id="3.60.20.30">
    <property type="entry name" value="(Glycosyl)asparaginase"/>
    <property type="match status" value="1"/>
</dbReference>
<evidence type="ECO:0000313" key="12">
    <source>
        <dbReference type="Proteomes" id="UP000829291"/>
    </source>
</evidence>